<dbReference type="RefSeq" id="WP_085514154.1">
    <property type="nucleotide sequence ID" value="NZ_FXAP01000007.1"/>
</dbReference>
<feature type="transmembrane region" description="Helical" evidence="1">
    <location>
        <begin position="48"/>
        <end position="71"/>
    </location>
</feature>
<sequence length="99" mass="10685">MLNRYMLARLLGGLLGLAAGYLVWQLFWDTVLWELPHDALNTALTSGALVNLISIAAVALIMVPGLALSALAEFLTKRLTRTSASADSMVDQPERDASQ</sequence>
<comment type="caution">
    <text evidence="2">The sequence shown here is derived from an EMBL/GenBank/DDBJ whole genome shotgun (WGS) entry which is preliminary data.</text>
</comment>
<gene>
    <name evidence="2" type="ORF">EDD42_4016</name>
</gene>
<feature type="transmembrane region" description="Helical" evidence="1">
    <location>
        <begin position="7"/>
        <end position="28"/>
    </location>
</feature>
<evidence type="ECO:0000313" key="3">
    <source>
        <dbReference type="Proteomes" id="UP000266915"/>
    </source>
</evidence>
<organism evidence="2 3">
    <name type="scientific">Plantibacter flavus</name>
    <dbReference type="NCBI Taxonomy" id="150123"/>
    <lineage>
        <taxon>Bacteria</taxon>
        <taxon>Bacillati</taxon>
        <taxon>Actinomycetota</taxon>
        <taxon>Actinomycetes</taxon>
        <taxon>Micrococcales</taxon>
        <taxon>Microbacteriaceae</taxon>
        <taxon>Plantibacter</taxon>
    </lineage>
</organism>
<keyword evidence="3" id="KW-1185">Reference proteome</keyword>
<keyword evidence="1" id="KW-0812">Transmembrane</keyword>
<protein>
    <submittedName>
        <fullName evidence="2">Uncharacterized protein</fullName>
    </submittedName>
</protein>
<proteinExistence type="predicted"/>
<evidence type="ECO:0000313" key="2">
    <source>
        <dbReference type="EMBL" id="ROR76063.1"/>
    </source>
</evidence>
<dbReference type="Proteomes" id="UP000266915">
    <property type="component" value="Unassembled WGS sequence"/>
</dbReference>
<evidence type="ECO:0000256" key="1">
    <source>
        <dbReference type="SAM" id="Phobius"/>
    </source>
</evidence>
<name>A0A3N2BLB2_9MICO</name>
<keyword evidence="1" id="KW-0472">Membrane</keyword>
<dbReference type="EMBL" id="RKHL01000002">
    <property type="protein sequence ID" value="ROR76063.1"/>
    <property type="molecule type" value="Genomic_DNA"/>
</dbReference>
<dbReference type="AlphaFoldDB" id="A0A3N2BLB2"/>
<accession>A0A3N2BLB2</accession>
<reference evidence="2 3" key="1">
    <citation type="submission" date="2018-11" db="EMBL/GenBank/DDBJ databases">
        <title>Sequencing the genomes of 1000 actinobacteria strains.</title>
        <authorList>
            <person name="Klenk H.-P."/>
        </authorList>
    </citation>
    <scope>NUCLEOTIDE SEQUENCE [LARGE SCALE GENOMIC DNA]</scope>
    <source>
        <strain evidence="2 3">DSM 14012</strain>
    </source>
</reference>
<keyword evidence="1" id="KW-1133">Transmembrane helix</keyword>